<sequence>MFKSLNLKENEKPQNEPQGDAERVKCLIIGSGPAGYTAAIYAARANLNPVMYEGLQPGGQLTTTTEVENYPGYPEGVTGPVMMEDFKKQAERFGTDIRYGYATKVDFSGNIHKVWIDGKKLIEAEAVILATGATAKYLGIEDEQKYAGGGVSACATCDGFFYRGKDVAVVGGGDTAAEEAIYLAGLANKVYLIVRRDVLRASRVMADRVKKVPNIEILWKHQTKGLFGDGVVEGATLVKNKGEADEEEVKIKIDGFFLAIGHKPNSDFVADFLDTDEVGYVKTIPGTSKTNIPGVFACGDLMDSIYRQAVTAAGSGCKAAMDTERYLSEKHS</sequence>
<dbReference type="InterPro" id="IPR036188">
    <property type="entry name" value="FAD/NAD-bd_sf"/>
</dbReference>
<reference evidence="11" key="1">
    <citation type="submission" date="2015-07" db="EMBL/GenBank/DDBJ databases">
        <title>Genome sequencing of Sunxiuqinia dokdonensis strain SK.</title>
        <authorList>
            <person name="Ahn S."/>
            <person name="Kim B.-C."/>
        </authorList>
    </citation>
    <scope>NUCLEOTIDE SEQUENCE [LARGE SCALE GENOMIC DNA]</scope>
    <source>
        <strain evidence="11">SK</strain>
    </source>
</reference>
<dbReference type="SUPFAM" id="SSF51905">
    <property type="entry name" value="FAD/NAD(P)-binding domain"/>
    <property type="match status" value="1"/>
</dbReference>
<dbReference type="GO" id="GO:0019430">
    <property type="term" value="P:removal of superoxide radicals"/>
    <property type="evidence" value="ECO:0007669"/>
    <property type="project" value="UniProtKB-UniRule"/>
</dbReference>
<evidence type="ECO:0000256" key="5">
    <source>
        <dbReference type="ARBA" id="ARBA00023157"/>
    </source>
</evidence>
<dbReference type="RefSeq" id="WP_053181953.1">
    <property type="nucleotide sequence ID" value="NZ_LGIA01000135.1"/>
</dbReference>
<keyword evidence="4 7" id="KW-0560">Oxidoreductase</keyword>
<gene>
    <name evidence="10" type="ORF">NC99_17480</name>
</gene>
<dbReference type="PROSITE" id="PS00573">
    <property type="entry name" value="PYRIDINE_REDOX_2"/>
    <property type="match status" value="1"/>
</dbReference>
<dbReference type="EC" id="1.8.1.9" evidence="7"/>
<accession>A0A0L8VB69</accession>
<dbReference type="NCBIfam" id="TIGR01292">
    <property type="entry name" value="TRX_reduct"/>
    <property type="match status" value="1"/>
</dbReference>
<feature type="domain" description="FAD/NAD(P)-binding" evidence="9">
    <location>
        <begin position="25"/>
        <end position="316"/>
    </location>
</feature>
<comment type="subunit">
    <text evidence="7">Homodimer.</text>
</comment>
<dbReference type="PRINTS" id="PR00469">
    <property type="entry name" value="PNDRDTASEII"/>
</dbReference>
<dbReference type="InterPro" id="IPR050097">
    <property type="entry name" value="Ferredoxin-NADP_redctase_2"/>
</dbReference>
<dbReference type="PANTHER" id="PTHR48105">
    <property type="entry name" value="THIOREDOXIN REDUCTASE 1-RELATED-RELATED"/>
    <property type="match status" value="1"/>
</dbReference>
<comment type="catalytic activity">
    <reaction evidence="7">
        <text>[thioredoxin]-dithiol + NADP(+) = [thioredoxin]-disulfide + NADPH + H(+)</text>
        <dbReference type="Rhea" id="RHEA:20345"/>
        <dbReference type="Rhea" id="RHEA-COMP:10698"/>
        <dbReference type="Rhea" id="RHEA-COMP:10700"/>
        <dbReference type="ChEBI" id="CHEBI:15378"/>
        <dbReference type="ChEBI" id="CHEBI:29950"/>
        <dbReference type="ChEBI" id="CHEBI:50058"/>
        <dbReference type="ChEBI" id="CHEBI:57783"/>
        <dbReference type="ChEBI" id="CHEBI:58349"/>
        <dbReference type="EC" id="1.8.1.9"/>
    </reaction>
</comment>
<evidence type="ECO:0000256" key="4">
    <source>
        <dbReference type="ARBA" id="ARBA00023002"/>
    </source>
</evidence>
<comment type="cofactor">
    <cofactor evidence="8">
        <name>FAD</name>
        <dbReference type="ChEBI" id="CHEBI:57692"/>
    </cofactor>
    <text evidence="8">Binds 1 FAD per subunit.</text>
</comment>
<dbReference type="PRINTS" id="PR00368">
    <property type="entry name" value="FADPNR"/>
</dbReference>
<evidence type="ECO:0000256" key="3">
    <source>
        <dbReference type="ARBA" id="ARBA00022827"/>
    </source>
</evidence>
<dbReference type="AlphaFoldDB" id="A0A0L8VB69"/>
<dbReference type="Proteomes" id="UP000036958">
    <property type="component" value="Unassembled WGS sequence"/>
</dbReference>
<comment type="similarity">
    <text evidence="1 7">Belongs to the class-II pyridine nucleotide-disulfide oxidoreductase family.</text>
</comment>
<evidence type="ECO:0000313" key="11">
    <source>
        <dbReference type="Proteomes" id="UP000036958"/>
    </source>
</evidence>
<evidence type="ECO:0000256" key="7">
    <source>
        <dbReference type="RuleBase" id="RU003880"/>
    </source>
</evidence>
<evidence type="ECO:0000259" key="9">
    <source>
        <dbReference type="Pfam" id="PF07992"/>
    </source>
</evidence>
<organism evidence="10 11">
    <name type="scientific">Sunxiuqinia dokdonensis</name>
    <dbReference type="NCBI Taxonomy" id="1409788"/>
    <lineage>
        <taxon>Bacteria</taxon>
        <taxon>Pseudomonadati</taxon>
        <taxon>Bacteroidota</taxon>
        <taxon>Bacteroidia</taxon>
        <taxon>Marinilabiliales</taxon>
        <taxon>Prolixibacteraceae</taxon>
        <taxon>Sunxiuqinia</taxon>
    </lineage>
</organism>
<dbReference type="GO" id="GO:0004791">
    <property type="term" value="F:thioredoxin-disulfide reductase (NADPH) activity"/>
    <property type="evidence" value="ECO:0007669"/>
    <property type="project" value="UniProtKB-UniRule"/>
</dbReference>
<keyword evidence="6 7" id="KW-0676">Redox-active center</keyword>
<keyword evidence="3 7" id="KW-0274">FAD</keyword>
<keyword evidence="2 7" id="KW-0285">Flavoprotein</keyword>
<dbReference type="PATRIC" id="fig|1409788.3.peg.1813"/>
<dbReference type="GO" id="GO:0005737">
    <property type="term" value="C:cytoplasm"/>
    <property type="evidence" value="ECO:0007669"/>
    <property type="project" value="InterPro"/>
</dbReference>
<proteinExistence type="inferred from homology"/>
<evidence type="ECO:0000256" key="6">
    <source>
        <dbReference type="ARBA" id="ARBA00023284"/>
    </source>
</evidence>
<keyword evidence="5" id="KW-1015">Disulfide bond</keyword>
<dbReference type="InterPro" id="IPR023753">
    <property type="entry name" value="FAD/NAD-binding_dom"/>
</dbReference>
<evidence type="ECO:0000256" key="8">
    <source>
        <dbReference type="RuleBase" id="RU003881"/>
    </source>
</evidence>
<name>A0A0L8VB69_9BACT</name>
<keyword evidence="8" id="KW-0521">NADP</keyword>
<evidence type="ECO:0000313" key="10">
    <source>
        <dbReference type="EMBL" id="KOH45442.1"/>
    </source>
</evidence>
<evidence type="ECO:0000256" key="1">
    <source>
        <dbReference type="ARBA" id="ARBA00009333"/>
    </source>
</evidence>
<protein>
    <recommendedName>
        <fullName evidence="7">Thioredoxin reductase</fullName>
        <ecNumber evidence="7">1.8.1.9</ecNumber>
    </recommendedName>
</protein>
<comment type="caution">
    <text evidence="10">The sequence shown here is derived from an EMBL/GenBank/DDBJ whole genome shotgun (WGS) entry which is preliminary data.</text>
</comment>
<dbReference type="OrthoDB" id="9806179at2"/>
<evidence type="ECO:0000256" key="2">
    <source>
        <dbReference type="ARBA" id="ARBA00022630"/>
    </source>
</evidence>
<dbReference type="STRING" id="1409788.NC99_17480"/>
<dbReference type="EMBL" id="LGIA01000135">
    <property type="protein sequence ID" value="KOH45442.1"/>
    <property type="molecule type" value="Genomic_DNA"/>
</dbReference>
<dbReference type="Pfam" id="PF07992">
    <property type="entry name" value="Pyr_redox_2"/>
    <property type="match status" value="1"/>
</dbReference>
<keyword evidence="11" id="KW-1185">Reference proteome</keyword>
<dbReference type="Gene3D" id="3.50.50.60">
    <property type="entry name" value="FAD/NAD(P)-binding domain"/>
    <property type="match status" value="2"/>
</dbReference>
<dbReference type="InterPro" id="IPR005982">
    <property type="entry name" value="Thioredox_Rdtase"/>
</dbReference>
<dbReference type="InterPro" id="IPR008255">
    <property type="entry name" value="Pyr_nucl-diS_OxRdtase_2_AS"/>
</dbReference>